<evidence type="ECO:0000313" key="3">
    <source>
        <dbReference type="Proteomes" id="UP001209654"/>
    </source>
</evidence>
<feature type="region of interest" description="Disordered" evidence="1">
    <location>
        <begin position="162"/>
        <end position="220"/>
    </location>
</feature>
<comment type="caution">
    <text evidence="2">The sequence shown here is derived from an EMBL/GenBank/DDBJ whole genome shotgun (WGS) entry which is preliminary data.</text>
</comment>
<sequence>MDLVTIAVELYALMPDEFTAARNAKAKELGAAGEKELARQVRALPKASAAAWLVNMLVSRRREETDQVLELGAALREAQEELDPGQLKELGRRRHQLLAAIVKEGRSLAGELGHPISAAIGDEAEQTLRAAMADADAAAAVASGRLVRSLTASGLEPVELDGAVAGPLPSVRSARTGRPAKSTRPKVVEEPVPAGKRRADRAERAEQRKAEEAARASQQARAELERAEKRVAKAEAEAEKAQHRLQDVAARREELAGELAELKARMRELDKEIAAADREADIAQAVKEEAEAGLGKLEAEAYRARKRLDQLG</sequence>
<keyword evidence="3" id="KW-1185">Reference proteome</keyword>
<gene>
    <name evidence="2" type="ORF">AHIS1636_21640</name>
</gene>
<evidence type="ECO:0000313" key="2">
    <source>
        <dbReference type="EMBL" id="GLB67724.1"/>
    </source>
</evidence>
<reference evidence="2 3" key="1">
    <citation type="journal article" date="2023" name="Int. J. Syst. Evol. Microbiol.">
        <title>Arthrobacter mangrovi sp. nov., an actinobacterium isolated from the rhizosphere of a mangrove.</title>
        <authorList>
            <person name="Hamada M."/>
            <person name="Saitou S."/>
            <person name="Enomoto N."/>
            <person name="Nanri K."/>
            <person name="Hidaka K."/>
            <person name="Miura T."/>
            <person name="Tamura T."/>
        </authorList>
    </citation>
    <scope>NUCLEOTIDE SEQUENCE [LARGE SCALE GENOMIC DNA]</scope>
    <source>
        <strain evidence="2 3">NBRC 112813</strain>
    </source>
</reference>
<dbReference type="RefSeq" id="WP_264795824.1">
    <property type="nucleotide sequence ID" value="NZ_BRVS01000008.1"/>
</dbReference>
<proteinExistence type="predicted"/>
<organism evidence="2 3">
    <name type="scientific">Arthrobacter mangrovi</name>
    <dbReference type="NCBI Taxonomy" id="2966350"/>
    <lineage>
        <taxon>Bacteria</taxon>
        <taxon>Bacillati</taxon>
        <taxon>Actinomycetota</taxon>
        <taxon>Actinomycetes</taxon>
        <taxon>Micrococcales</taxon>
        <taxon>Micrococcaceae</taxon>
        <taxon>Arthrobacter</taxon>
    </lineage>
</organism>
<evidence type="ECO:0000256" key="1">
    <source>
        <dbReference type="SAM" id="MobiDB-lite"/>
    </source>
</evidence>
<evidence type="ECO:0008006" key="4">
    <source>
        <dbReference type="Google" id="ProtNLM"/>
    </source>
</evidence>
<accession>A0ABQ5MUW6</accession>
<dbReference type="EMBL" id="BRVS01000008">
    <property type="protein sequence ID" value="GLB67724.1"/>
    <property type="molecule type" value="Genomic_DNA"/>
</dbReference>
<dbReference type="Proteomes" id="UP001209654">
    <property type="component" value="Unassembled WGS sequence"/>
</dbReference>
<protein>
    <recommendedName>
        <fullName evidence="4">Transposase</fullName>
    </recommendedName>
</protein>
<feature type="compositionally biased region" description="Basic and acidic residues" evidence="1">
    <location>
        <begin position="200"/>
        <end position="214"/>
    </location>
</feature>
<name>A0ABQ5MUW6_9MICC</name>